<name>A0A919J9A4_9ACTN</name>
<dbReference type="GO" id="GO:0005886">
    <property type="term" value="C:plasma membrane"/>
    <property type="evidence" value="ECO:0007669"/>
    <property type="project" value="TreeGrafter"/>
</dbReference>
<dbReference type="InterPro" id="IPR004378">
    <property type="entry name" value="F420H2_quin_Rdtase"/>
</dbReference>
<dbReference type="AlphaFoldDB" id="A0A919J9A4"/>
<dbReference type="GO" id="GO:0016491">
    <property type="term" value="F:oxidoreductase activity"/>
    <property type="evidence" value="ECO:0007669"/>
    <property type="project" value="InterPro"/>
</dbReference>
<dbReference type="PANTHER" id="PTHR39428:SF1">
    <property type="entry name" value="F420H(2)-DEPENDENT QUINONE REDUCTASE RV1261C"/>
    <property type="match status" value="1"/>
</dbReference>
<proteinExistence type="inferred from homology"/>
<evidence type="ECO:0000313" key="4">
    <source>
        <dbReference type="Proteomes" id="UP000598174"/>
    </source>
</evidence>
<dbReference type="NCBIfam" id="TIGR00026">
    <property type="entry name" value="hi_GC_TIGR00026"/>
    <property type="match status" value="1"/>
</dbReference>
<accession>A0A919J9A4</accession>
<evidence type="ECO:0000256" key="2">
    <source>
        <dbReference type="ARBA" id="ARBA00049106"/>
    </source>
</evidence>
<organism evidence="3 4">
    <name type="scientific">Paractinoplanes ferrugineus</name>
    <dbReference type="NCBI Taxonomy" id="113564"/>
    <lineage>
        <taxon>Bacteria</taxon>
        <taxon>Bacillati</taxon>
        <taxon>Actinomycetota</taxon>
        <taxon>Actinomycetes</taxon>
        <taxon>Micromonosporales</taxon>
        <taxon>Micromonosporaceae</taxon>
        <taxon>Paractinoplanes</taxon>
    </lineage>
</organism>
<sequence>MSDKPFLPPRWVVLSAWAVHRGIYRISGGRRGLWRPRPDKWGMMRLTTVGRRSGTPRSVILAYYEDGADLVTMAMNGWGEGDPAWWLNLQAHPDGTVELAGATRQVRGRPAAAGAEHDRLWERWRFYNKQLDGYAALRRTPATVVVLEPLP</sequence>
<dbReference type="GO" id="GO:0070967">
    <property type="term" value="F:coenzyme F420 binding"/>
    <property type="evidence" value="ECO:0007669"/>
    <property type="project" value="TreeGrafter"/>
</dbReference>
<reference evidence="3" key="1">
    <citation type="submission" date="2021-01" db="EMBL/GenBank/DDBJ databases">
        <title>Whole genome shotgun sequence of Actinoplanes ferrugineus NBRC 15555.</title>
        <authorList>
            <person name="Komaki H."/>
            <person name="Tamura T."/>
        </authorList>
    </citation>
    <scope>NUCLEOTIDE SEQUENCE</scope>
    <source>
        <strain evidence="3">NBRC 15555</strain>
    </source>
</reference>
<dbReference type="Proteomes" id="UP000598174">
    <property type="component" value="Unassembled WGS sequence"/>
</dbReference>
<dbReference type="PANTHER" id="PTHR39428">
    <property type="entry name" value="F420H(2)-DEPENDENT QUINONE REDUCTASE RV1261C"/>
    <property type="match status" value="1"/>
</dbReference>
<evidence type="ECO:0000313" key="3">
    <source>
        <dbReference type="EMBL" id="GIE15054.1"/>
    </source>
</evidence>
<dbReference type="RefSeq" id="WP_203821434.1">
    <property type="nucleotide sequence ID" value="NZ_BAAABP010000055.1"/>
</dbReference>
<comment type="catalytic activity">
    <reaction evidence="2">
        <text>oxidized coenzyme F420-(gamma-L-Glu)(n) + a quinol + H(+) = reduced coenzyme F420-(gamma-L-Glu)(n) + a quinone</text>
        <dbReference type="Rhea" id="RHEA:39663"/>
        <dbReference type="Rhea" id="RHEA-COMP:12939"/>
        <dbReference type="Rhea" id="RHEA-COMP:14378"/>
        <dbReference type="ChEBI" id="CHEBI:15378"/>
        <dbReference type="ChEBI" id="CHEBI:24646"/>
        <dbReference type="ChEBI" id="CHEBI:132124"/>
        <dbReference type="ChEBI" id="CHEBI:133980"/>
        <dbReference type="ChEBI" id="CHEBI:139511"/>
    </reaction>
</comment>
<dbReference type="InterPro" id="IPR012349">
    <property type="entry name" value="Split_barrel_FMN-bd"/>
</dbReference>
<dbReference type="EMBL" id="BOMM01000060">
    <property type="protein sequence ID" value="GIE15054.1"/>
    <property type="molecule type" value="Genomic_DNA"/>
</dbReference>
<dbReference type="Pfam" id="PF04075">
    <property type="entry name" value="F420H2_quin_red"/>
    <property type="match status" value="1"/>
</dbReference>
<comment type="caution">
    <text evidence="3">The sequence shown here is derived from an EMBL/GenBank/DDBJ whole genome shotgun (WGS) entry which is preliminary data.</text>
</comment>
<keyword evidence="4" id="KW-1185">Reference proteome</keyword>
<evidence type="ECO:0000256" key="1">
    <source>
        <dbReference type="ARBA" id="ARBA00008710"/>
    </source>
</evidence>
<comment type="similarity">
    <text evidence="1">Belongs to the F420H(2)-dependent quinone reductase family.</text>
</comment>
<gene>
    <name evidence="3" type="ORF">Afe05nite_68940</name>
</gene>
<protein>
    <submittedName>
        <fullName evidence="3">Nitroreductase</fullName>
    </submittedName>
</protein>
<dbReference type="Gene3D" id="2.30.110.10">
    <property type="entry name" value="Electron Transport, Fmn-binding Protein, Chain A"/>
    <property type="match status" value="1"/>
</dbReference>